<organism evidence="2 3">
    <name type="scientific">Dreissena polymorpha</name>
    <name type="common">Zebra mussel</name>
    <name type="synonym">Mytilus polymorpha</name>
    <dbReference type="NCBI Taxonomy" id="45954"/>
    <lineage>
        <taxon>Eukaryota</taxon>
        <taxon>Metazoa</taxon>
        <taxon>Spiralia</taxon>
        <taxon>Lophotrochozoa</taxon>
        <taxon>Mollusca</taxon>
        <taxon>Bivalvia</taxon>
        <taxon>Autobranchia</taxon>
        <taxon>Heteroconchia</taxon>
        <taxon>Euheterodonta</taxon>
        <taxon>Imparidentia</taxon>
        <taxon>Neoheterodontei</taxon>
        <taxon>Myida</taxon>
        <taxon>Dreissenoidea</taxon>
        <taxon>Dreissenidae</taxon>
        <taxon>Dreissena</taxon>
    </lineage>
</organism>
<dbReference type="AlphaFoldDB" id="A0A9D4KR29"/>
<proteinExistence type="predicted"/>
<reference evidence="2" key="1">
    <citation type="journal article" date="2019" name="bioRxiv">
        <title>The Genome of the Zebra Mussel, Dreissena polymorpha: A Resource for Invasive Species Research.</title>
        <authorList>
            <person name="McCartney M.A."/>
            <person name="Auch B."/>
            <person name="Kono T."/>
            <person name="Mallez S."/>
            <person name="Zhang Y."/>
            <person name="Obille A."/>
            <person name="Becker A."/>
            <person name="Abrahante J.E."/>
            <person name="Garbe J."/>
            <person name="Badalamenti J.P."/>
            <person name="Herman A."/>
            <person name="Mangelson H."/>
            <person name="Liachko I."/>
            <person name="Sullivan S."/>
            <person name="Sone E.D."/>
            <person name="Koren S."/>
            <person name="Silverstein K.A.T."/>
            <person name="Beckman K.B."/>
            <person name="Gohl D.M."/>
        </authorList>
    </citation>
    <scope>NUCLEOTIDE SEQUENCE</scope>
    <source>
        <strain evidence="2">Duluth1</strain>
        <tissue evidence="2">Whole animal</tissue>
    </source>
</reference>
<evidence type="ECO:0000313" key="2">
    <source>
        <dbReference type="EMBL" id="KAH3844538.1"/>
    </source>
</evidence>
<name>A0A9D4KR29_DREPO</name>
<dbReference type="EMBL" id="JAIWYP010000003">
    <property type="protein sequence ID" value="KAH3844538.1"/>
    <property type="molecule type" value="Genomic_DNA"/>
</dbReference>
<feature type="region of interest" description="Disordered" evidence="1">
    <location>
        <begin position="63"/>
        <end position="82"/>
    </location>
</feature>
<comment type="caution">
    <text evidence="2">The sequence shown here is derived from an EMBL/GenBank/DDBJ whole genome shotgun (WGS) entry which is preliminary data.</text>
</comment>
<reference evidence="2" key="2">
    <citation type="submission" date="2020-11" db="EMBL/GenBank/DDBJ databases">
        <authorList>
            <person name="McCartney M.A."/>
            <person name="Auch B."/>
            <person name="Kono T."/>
            <person name="Mallez S."/>
            <person name="Becker A."/>
            <person name="Gohl D.M."/>
            <person name="Silverstein K.A.T."/>
            <person name="Koren S."/>
            <person name="Bechman K.B."/>
            <person name="Herman A."/>
            <person name="Abrahante J.E."/>
            <person name="Garbe J."/>
        </authorList>
    </citation>
    <scope>NUCLEOTIDE SEQUENCE</scope>
    <source>
        <strain evidence="2">Duluth1</strain>
        <tissue evidence="2">Whole animal</tissue>
    </source>
</reference>
<evidence type="ECO:0000313" key="3">
    <source>
        <dbReference type="Proteomes" id="UP000828390"/>
    </source>
</evidence>
<sequence>MTHCRHQSPGIRQDGDHTFISRSTLDLMATTVSRSLPDGIGQGHRPMPDLLATAIRSLSGDNASHFMAGTSPGIGPGTGPGHSHYPVITVVIS</sequence>
<accession>A0A9D4KR29</accession>
<keyword evidence="3" id="KW-1185">Reference proteome</keyword>
<dbReference type="Proteomes" id="UP000828390">
    <property type="component" value="Unassembled WGS sequence"/>
</dbReference>
<gene>
    <name evidence="2" type="ORF">DPMN_086797</name>
</gene>
<evidence type="ECO:0000256" key="1">
    <source>
        <dbReference type="SAM" id="MobiDB-lite"/>
    </source>
</evidence>
<protein>
    <submittedName>
        <fullName evidence="2">Uncharacterized protein</fullName>
    </submittedName>
</protein>